<sequence>MRDPPPGRAVCTARTIRRDTSVMIVLKVISVARTTCGRTVARASVTVTVTLVTPCRGRSVTAVTTRSLIRPVNWPVRMQTRPASNYSALGVRIAIREHRLMDISAIR</sequence>
<dbReference type="EMBL" id="HBUF01344827">
    <property type="protein sequence ID" value="CAG6708181.1"/>
    <property type="molecule type" value="Transcribed_RNA"/>
</dbReference>
<reference evidence="1" key="1">
    <citation type="submission" date="2021-05" db="EMBL/GenBank/DDBJ databases">
        <authorList>
            <person name="Alioto T."/>
            <person name="Alioto T."/>
            <person name="Gomez Garrido J."/>
        </authorList>
    </citation>
    <scope>NUCLEOTIDE SEQUENCE</scope>
</reference>
<protein>
    <submittedName>
        <fullName evidence="1">Uncharacterized protein</fullName>
    </submittedName>
</protein>
<evidence type="ECO:0000313" key="1">
    <source>
        <dbReference type="EMBL" id="CAG6708181.1"/>
    </source>
</evidence>
<organism evidence="1">
    <name type="scientific">Cacopsylla melanoneura</name>
    <dbReference type="NCBI Taxonomy" id="428564"/>
    <lineage>
        <taxon>Eukaryota</taxon>
        <taxon>Metazoa</taxon>
        <taxon>Ecdysozoa</taxon>
        <taxon>Arthropoda</taxon>
        <taxon>Hexapoda</taxon>
        <taxon>Insecta</taxon>
        <taxon>Pterygota</taxon>
        <taxon>Neoptera</taxon>
        <taxon>Paraneoptera</taxon>
        <taxon>Hemiptera</taxon>
        <taxon>Sternorrhyncha</taxon>
        <taxon>Psylloidea</taxon>
        <taxon>Psyllidae</taxon>
        <taxon>Psyllinae</taxon>
        <taxon>Cacopsylla</taxon>
    </lineage>
</organism>
<name>A0A8D8UNM4_9HEMI</name>
<accession>A0A8D8UNM4</accession>
<proteinExistence type="predicted"/>
<dbReference type="AlphaFoldDB" id="A0A8D8UNM4"/>